<name>A0A172TVN8_9BACT</name>
<feature type="signal peptide" evidence="1">
    <location>
        <begin position="1"/>
        <end position="19"/>
    </location>
</feature>
<feature type="chain" id="PRO_5008001214" evidence="1">
    <location>
        <begin position="20"/>
        <end position="148"/>
    </location>
</feature>
<evidence type="ECO:0000313" key="2">
    <source>
        <dbReference type="EMBL" id="ANE50807.1"/>
    </source>
</evidence>
<protein>
    <submittedName>
        <fullName evidence="2">Uncharacterized protein</fullName>
    </submittedName>
</protein>
<accession>A0A172TVN8</accession>
<reference evidence="3" key="1">
    <citation type="submission" date="2015-01" db="EMBL/GenBank/DDBJ databases">
        <title>Flavisolibacter sp./LCS9/ whole genome sequencing.</title>
        <authorList>
            <person name="Kim M.K."/>
            <person name="Srinivasan S."/>
            <person name="Lee J.-J."/>
        </authorList>
    </citation>
    <scope>NUCLEOTIDE SEQUENCE [LARGE SCALE GENOMIC DNA]</scope>
    <source>
        <strain evidence="3">LCS9</strain>
    </source>
</reference>
<dbReference type="RefSeq" id="WP_066404151.1">
    <property type="nucleotide sequence ID" value="NZ_CP011390.1"/>
</dbReference>
<proteinExistence type="predicted"/>
<gene>
    <name evidence="2" type="ORF">SY85_10120</name>
</gene>
<dbReference type="OrthoDB" id="977366at2"/>
<dbReference type="Proteomes" id="UP000077177">
    <property type="component" value="Chromosome"/>
</dbReference>
<keyword evidence="1" id="KW-0732">Signal</keyword>
<reference evidence="2 3" key="2">
    <citation type="journal article" date="2016" name="Int. J. Syst. Evol. Microbiol.">
        <title>Flavisolibacter tropicus sp. nov., isolated from tropical soil.</title>
        <authorList>
            <person name="Lee J.J."/>
            <person name="Kang M.S."/>
            <person name="Kim G.S."/>
            <person name="Lee C.S."/>
            <person name="Lim S."/>
            <person name="Lee J."/>
            <person name="Roh S.H."/>
            <person name="Kang H."/>
            <person name="Ha J.M."/>
            <person name="Bae S."/>
            <person name="Jung H.Y."/>
            <person name="Kim M.K."/>
        </authorList>
    </citation>
    <scope>NUCLEOTIDE SEQUENCE [LARGE SCALE GENOMIC DNA]</scope>
    <source>
        <strain evidence="2 3">LCS9</strain>
    </source>
</reference>
<dbReference type="EMBL" id="CP011390">
    <property type="protein sequence ID" value="ANE50807.1"/>
    <property type="molecule type" value="Genomic_DNA"/>
</dbReference>
<evidence type="ECO:0000256" key="1">
    <source>
        <dbReference type="SAM" id="SignalP"/>
    </source>
</evidence>
<dbReference type="KEGG" id="fla:SY85_10120"/>
<organism evidence="2 3">
    <name type="scientific">Flavisolibacter tropicus</name>
    <dbReference type="NCBI Taxonomy" id="1492898"/>
    <lineage>
        <taxon>Bacteria</taxon>
        <taxon>Pseudomonadati</taxon>
        <taxon>Bacteroidota</taxon>
        <taxon>Chitinophagia</taxon>
        <taxon>Chitinophagales</taxon>
        <taxon>Chitinophagaceae</taxon>
        <taxon>Flavisolibacter</taxon>
    </lineage>
</organism>
<dbReference type="AlphaFoldDB" id="A0A172TVN8"/>
<keyword evidence="3" id="KW-1185">Reference proteome</keyword>
<dbReference type="STRING" id="1492898.SY85_10120"/>
<sequence>MKKYIFQFIYLVCSQWLQAQPIQFASDATPIIAQIEKTTSVKQYDRAFGQYTLILTADTISNTLLKASVHDSLTRSTRTYYFHNEYLVKLTEKFEPPSPVSVMHHFFFNTDYAIAIGYKNEEQKEVLVRQSLLTDAYRLLLYYRQIPH</sequence>
<evidence type="ECO:0000313" key="3">
    <source>
        <dbReference type="Proteomes" id="UP000077177"/>
    </source>
</evidence>